<feature type="chain" id="PRO_5002897715" evidence="1">
    <location>
        <begin position="27"/>
        <end position="74"/>
    </location>
</feature>
<reference evidence="2 3" key="1">
    <citation type="submission" date="2009-01" db="EMBL/GenBank/DDBJ databases">
        <authorList>
            <person name="Fulton L."/>
            <person name="Clifton S."/>
            <person name="Chinwalla A.T."/>
            <person name="Mitreva M."/>
            <person name="Sodergren E."/>
            <person name="Weinstock G."/>
            <person name="Clifton S."/>
            <person name="Dooling D.J."/>
            <person name="Fulton B."/>
            <person name="Minx P."/>
            <person name="Pepin K.H."/>
            <person name="Johnson M."/>
            <person name="Bhonagiri V."/>
            <person name="Nash W.E."/>
            <person name="Mardis E.R."/>
            <person name="Wilson R.K."/>
        </authorList>
    </citation>
    <scope>NUCLEOTIDE SEQUENCE [LARGE SCALE GENOMIC DNA]</scope>
    <source>
        <strain evidence="2 3">ATCC 33806</strain>
    </source>
</reference>
<dbReference type="RefSeq" id="WP_005520332.1">
    <property type="nucleotide sequence ID" value="NZ_EQ973328.1"/>
</dbReference>
<keyword evidence="1" id="KW-0732">Signal</keyword>
<dbReference type="HOGENOM" id="CLU_2616021_0_0_11"/>
<evidence type="ECO:0000256" key="1">
    <source>
        <dbReference type="SAM" id="SignalP"/>
    </source>
</evidence>
<protein>
    <submittedName>
        <fullName evidence="2">Uncharacterized protein</fullName>
    </submittedName>
</protein>
<sequence length="74" mass="7703">MRRIKLAIVATCAAVTAATITTPAYAAEERSSLETLSTAIEKDGLVKTIESGLDSLSLIPLGLFLLLSSEPGVI</sequence>
<organism evidence="2 3">
    <name type="scientific">Corynebacterium matruchotii ATCC 33806</name>
    <dbReference type="NCBI Taxonomy" id="566549"/>
    <lineage>
        <taxon>Bacteria</taxon>
        <taxon>Bacillati</taxon>
        <taxon>Actinomycetota</taxon>
        <taxon>Actinomycetes</taxon>
        <taxon>Mycobacteriales</taxon>
        <taxon>Corynebacteriaceae</taxon>
        <taxon>Corynebacterium</taxon>
    </lineage>
</organism>
<dbReference type="Proteomes" id="UP000006247">
    <property type="component" value="Unassembled WGS sequence"/>
</dbReference>
<comment type="caution">
    <text evidence="2">The sequence shown here is derived from an EMBL/GenBank/DDBJ whole genome shotgun (WGS) entry which is preliminary data.</text>
</comment>
<dbReference type="AlphaFoldDB" id="C0E1M3"/>
<name>C0E1M3_9CORY</name>
<dbReference type="EMBL" id="ACEB01000013">
    <property type="protein sequence ID" value="EEG27556.1"/>
    <property type="molecule type" value="Genomic_DNA"/>
</dbReference>
<accession>C0E1M3</accession>
<gene>
    <name evidence="2" type="ORF">CORMATOL_00873</name>
</gene>
<evidence type="ECO:0000313" key="3">
    <source>
        <dbReference type="Proteomes" id="UP000006247"/>
    </source>
</evidence>
<evidence type="ECO:0000313" key="2">
    <source>
        <dbReference type="EMBL" id="EEG27556.1"/>
    </source>
</evidence>
<proteinExistence type="predicted"/>
<feature type="signal peptide" evidence="1">
    <location>
        <begin position="1"/>
        <end position="26"/>
    </location>
</feature>